<comment type="caution">
    <text evidence="4">The sequence shown here is derived from an EMBL/GenBank/DDBJ whole genome shotgun (WGS) entry which is preliminary data.</text>
</comment>
<dbReference type="Pfam" id="PF02126">
    <property type="entry name" value="PTE"/>
    <property type="match status" value="1"/>
</dbReference>
<accession>A0ABV5INP8</accession>
<proteinExistence type="inferred from homology"/>
<evidence type="ECO:0000256" key="2">
    <source>
        <dbReference type="ARBA" id="ARBA00022801"/>
    </source>
</evidence>
<dbReference type="PANTHER" id="PTHR10819">
    <property type="entry name" value="PHOSPHOTRIESTERASE-RELATED"/>
    <property type="match status" value="1"/>
</dbReference>
<comment type="similarity">
    <text evidence="3">Belongs to the metallo-dependent hydrolases superfamily. Phosphotriesterase family.</text>
</comment>
<dbReference type="PANTHER" id="PTHR10819:SF3">
    <property type="entry name" value="PHOSPHOTRIESTERASE-RELATED PROTEIN"/>
    <property type="match status" value="1"/>
</dbReference>
<evidence type="ECO:0000256" key="3">
    <source>
        <dbReference type="PROSITE-ProRule" id="PRU00679"/>
    </source>
</evidence>
<dbReference type="PROSITE" id="PS51347">
    <property type="entry name" value="PHOSPHOTRIESTERASE_2"/>
    <property type="match status" value="1"/>
</dbReference>
<dbReference type="InterPro" id="IPR032466">
    <property type="entry name" value="Metal_Hydrolase"/>
</dbReference>
<dbReference type="EMBL" id="JBHMEI010000030">
    <property type="protein sequence ID" value="MFB9205683.1"/>
    <property type="molecule type" value="Genomic_DNA"/>
</dbReference>
<dbReference type="RefSeq" id="WP_189649530.1">
    <property type="nucleotide sequence ID" value="NZ_BMRC01000010.1"/>
</dbReference>
<evidence type="ECO:0000313" key="5">
    <source>
        <dbReference type="Proteomes" id="UP001589647"/>
    </source>
</evidence>
<sequence>MSRYPFTIPNLAGQALTVAGPVDPARLGPTLMHEHIFVDLRRPARSRRPGEDAPAAAEPLTLANLARARHGGPNADNDMLGDFDEMLDETLAFAHSGGRTMVEVSPIGLGRDPEALLRLSRASGLHIVMGGGWYTPTFHPADMDGRDVDELADVIVRDVVLGADGTGVRTGIIGEVGAESAPLTGNELKSVRAAGRASRITGAPVTFHFGGVGEEKFRVLDILQEEGVAPANVVMGHCMDVLSGPAFAERLLARGVFVEFDFLAAPGSPWGHLVLGSDHKILRGIADLVERGHAGQIVLGHDVCQKIQLKRYGGKGYDYIPRHFLPALSRLGVSPEAIHTIMVENPARALAFAEPQ</sequence>
<dbReference type="InterPro" id="IPR001559">
    <property type="entry name" value="Phosphotriesterase"/>
</dbReference>
<reference evidence="4 5" key="1">
    <citation type="submission" date="2024-09" db="EMBL/GenBank/DDBJ databases">
        <authorList>
            <person name="Sun Q."/>
            <person name="Mori K."/>
        </authorList>
    </citation>
    <scope>NUCLEOTIDE SEQUENCE [LARGE SCALE GENOMIC DNA]</scope>
    <source>
        <strain evidence="4 5">CCM 3426</strain>
    </source>
</reference>
<dbReference type="SUPFAM" id="SSF51556">
    <property type="entry name" value="Metallo-dependent hydrolases"/>
    <property type="match status" value="1"/>
</dbReference>
<dbReference type="PIRSF" id="PIRSF016839">
    <property type="entry name" value="PhP"/>
    <property type="match status" value="1"/>
</dbReference>
<gene>
    <name evidence="4" type="ORF">ACFFV7_31120</name>
</gene>
<comment type="caution">
    <text evidence="3">Lacks conserved residue(s) required for the propagation of feature annotation.</text>
</comment>
<organism evidence="4 5">
    <name type="scientific">Nonomuraea spiralis</name>
    <dbReference type="NCBI Taxonomy" id="46182"/>
    <lineage>
        <taxon>Bacteria</taxon>
        <taxon>Bacillati</taxon>
        <taxon>Actinomycetota</taxon>
        <taxon>Actinomycetes</taxon>
        <taxon>Streptosporangiales</taxon>
        <taxon>Streptosporangiaceae</taxon>
        <taxon>Nonomuraea</taxon>
    </lineage>
</organism>
<dbReference type="InterPro" id="IPR017947">
    <property type="entry name" value="AryldialkylPase_Zn-BS"/>
</dbReference>
<dbReference type="Proteomes" id="UP001589647">
    <property type="component" value="Unassembled WGS sequence"/>
</dbReference>
<keyword evidence="2" id="KW-0378">Hydrolase</keyword>
<keyword evidence="1" id="KW-0479">Metal-binding</keyword>
<dbReference type="PROSITE" id="PS01322">
    <property type="entry name" value="PHOSPHOTRIESTERASE_1"/>
    <property type="match status" value="1"/>
</dbReference>
<protein>
    <submittedName>
        <fullName evidence="4">Phosphotriesterase</fullName>
    </submittedName>
</protein>
<evidence type="ECO:0000313" key="4">
    <source>
        <dbReference type="EMBL" id="MFB9205683.1"/>
    </source>
</evidence>
<evidence type="ECO:0000256" key="1">
    <source>
        <dbReference type="ARBA" id="ARBA00022723"/>
    </source>
</evidence>
<keyword evidence="5" id="KW-1185">Reference proteome</keyword>
<name>A0ABV5INP8_9ACTN</name>
<dbReference type="Gene3D" id="3.20.20.140">
    <property type="entry name" value="Metal-dependent hydrolases"/>
    <property type="match status" value="1"/>
</dbReference>